<keyword evidence="1" id="KW-0676">Redox-active center</keyword>
<keyword evidence="2" id="KW-0732">Signal</keyword>
<evidence type="ECO:0000313" key="4">
    <source>
        <dbReference type="EMBL" id="WRS38643.1"/>
    </source>
</evidence>
<sequence length="169" mass="18566">MMEKPMQAMRKKRFYPMWLAGLLLALAAGWAQANGFTVVDTTGKTHTLAGYKGKWVLVNFWATWCPPCQEEIPELIALHGDRKNNLVVIGIALDYRSAKQVTDFADSMLVDYPVVLGNAQIARQIGPIQGLPTTYLYNPDGKLVAQQVGAITREAVESFIAKKGGRGGK</sequence>
<accession>A0ABZ1CL39</accession>
<dbReference type="PROSITE" id="PS00194">
    <property type="entry name" value="THIOREDOXIN_1"/>
    <property type="match status" value="1"/>
</dbReference>
<dbReference type="RefSeq" id="WP_324779175.1">
    <property type="nucleotide sequence ID" value="NZ_CP141769.1"/>
</dbReference>
<feature type="signal peptide" evidence="2">
    <location>
        <begin position="1"/>
        <end position="33"/>
    </location>
</feature>
<dbReference type="InterPro" id="IPR013766">
    <property type="entry name" value="Thioredoxin_domain"/>
</dbReference>
<dbReference type="CDD" id="cd02966">
    <property type="entry name" value="TlpA_like_family"/>
    <property type="match status" value="1"/>
</dbReference>
<dbReference type="PROSITE" id="PS51352">
    <property type="entry name" value="THIOREDOXIN_2"/>
    <property type="match status" value="1"/>
</dbReference>
<evidence type="ECO:0000313" key="5">
    <source>
        <dbReference type="Proteomes" id="UP001334732"/>
    </source>
</evidence>
<dbReference type="InterPro" id="IPR050553">
    <property type="entry name" value="Thioredoxin_ResA/DsbE_sf"/>
</dbReference>
<keyword evidence="5" id="KW-1185">Reference proteome</keyword>
<dbReference type="SUPFAM" id="SSF52833">
    <property type="entry name" value="Thioredoxin-like"/>
    <property type="match status" value="1"/>
</dbReference>
<evidence type="ECO:0000256" key="1">
    <source>
        <dbReference type="ARBA" id="ARBA00023284"/>
    </source>
</evidence>
<dbReference type="Proteomes" id="UP001334732">
    <property type="component" value="Chromosome"/>
</dbReference>
<evidence type="ECO:0000256" key="2">
    <source>
        <dbReference type="SAM" id="SignalP"/>
    </source>
</evidence>
<evidence type="ECO:0000259" key="3">
    <source>
        <dbReference type="PROSITE" id="PS51352"/>
    </source>
</evidence>
<dbReference type="PANTHER" id="PTHR42852:SF18">
    <property type="entry name" value="CHROMOSOME UNDETERMINED SCAFFOLD_47, WHOLE GENOME SHOTGUN SEQUENCE"/>
    <property type="match status" value="1"/>
</dbReference>
<dbReference type="InterPro" id="IPR000866">
    <property type="entry name" value="AhpC/TSA"/>
</dbReference>
<reference evidence="4 5" key="1">
    <citation type="submission" date="2023-12" db="EMBL/GenBank/DDBJ databases">
        <title>Thiobacillus sedimentum sp. nov., a chemolithoautotrophic sulfur-oxidizing bacterium isolated from freshwater sediment.</title>
        <authorList>
            <person name="Luo J."/>
            <person name="Dai C."/>
        </authorList>
    </citation>
    <scope>NUCLEOTIDE SEQUENCE [LARGE SCALE GENOMIC DNA]</scope>
    <source>
        <strain evidence="4 5">SCUT-2</strain>
    </source>
</reference>
<organism evidence="4 5">
    <name type="scientific">Thiobacillus sedimenti</name>
    <dbReference type="NCBI Taxonomy" id="3110231"/>
    <lineage>
        <taxon>Bacteria</taxon>
        <taxon>Pseudomonadati</taxon>
        <taxon>Pseudomonadota</taxon>
        <taxon>Betaproteobacteria</taxon>
        <taxon>Nitrosomonadales</taxon>
        <taxon>Thiobacillaceae</taxon>
        <taxon>Thiobacillus</taxon>
    </lineage>
</organism>
<dbReference type="Pfam" id="PF00578">
    <property type="entry name" value="AhpC-TSA"/>
    <property type="match status" value="1"/>
</dbReference>
<name>A0ABZ1CL39_9PROT</name>
<dbReference type="InterPro" id="IPR017937">
    <property type="entry name" value="Thioredoxin_CS"/>
</dbReference>
<dbReference type="EMBL" id="CP141769">
    <property type="protein sequence ID" value="WRS38643.1"/>
    <property type="molecule type" value="Genomic_DNA"/>
</dbReference>
<feature type="domain" description="Thioredoxin" evidence="3">
    <location>
        <begin position="27"/>
        <end position="165"/>
    </location>
</feature>
<dbReference type="Gene3D" id="3.40.30.10">
    <property type="entry name" value="Glutaredoxin"/>
    <property type="match status" value="1"/>
</dbReference>
<feature type="chain" id="PRO_5046999594" evidence="2">
    <location>
        <begin position="34"/>
        <end position="169"/>
    </location>
</feature>
<proteinExistence type="predicted"/>
<dbReference type="PANTHER" id="PTHR42852">
    <property type="entry name" value="THIOL:DISULFIDE INTERCHANGE PROTEIN DSBE"/>
    <property type="match status" value="1"/>
</dbReference>
<dbReference type="InterPro" id="IPR036249">
    <property type="entry name" value="Thioredoxin-like_sf"/>
</dbReference>
<protein>
    <submittedName>
        <fullName evidence="4">TlpA disulfide reductase family protein</fullName>
    </submittedName>
</protein>
<gene>
    <name evidence="4" type="ORF">VA613_11600</name>
</gene>